<sequence length="3237" mass="354222">MPRVKVSVLDVNDSPPVWPKGDGVGLSISENAPVGQEIATLHAVDEDLTGKVTYSIVKGDEGKFLLDAKSGVLKIIDTLDREVQEEWKLVVRANDGEQYSDTTVMIMVTDANDNPPSWNKSAYSFDVAEDAPSGHVVGTLTAIDLDKGVNGKVTYSILSGWGDDVFSLNPNNGVFLLTGKLDYENVQHYIFVVQAQDTGTPSLSSTTTVYLNVLDLNDNSPVFEPVTYSTEVPESIPIGSSIVTVSATDMDSGDNGEIVYSITHGDVDEAFAIFQNGTIYTLKSLDRETTASYQLLVQAEDQASINPLSSSVQVTITVKDINDAAPEFVSANSIMVMENTPINSVLLVVKAIDRDEGRNGYVEYTLHNEKATFSLGVVDGLLRVIGDIDREDVSNYTLSITARDRGDPSQSTTQELFIKVRDRNDHQPKFDTHQYSASVPENSSIGTNILQVSAFDMDEGLNSQIRYSIIGGDHNGDFSIGDDSGILRVARGLNFERNKAYTLTIQAEDLGEEEESTYDTATVSLAILDVNDRSPIFLDAPYIAYVRENMDALPQTVVQVNAYDADSLSKNFQVRYLMKDGDKDAFRVNASTGEITVHRALDREKQSEYQLTIVAMDTGTPRLTGTGMVQVIVSDQNDCDPVFEHDHYELSVMENTPPGTLVSRVQASDKDLGLNAVVRYKIQSAKPVPFDVDTITGDIFSKNELDRELEEQYRFNIVAIDSSLIFQRSSTAEVIVNLLDENDNFPKFKQNSYLVSIPSNVVSGSYVLGVTAMDADAGVNGEIRYFLGGPDSDKFQLNETTGVIKTIPALSKSGKSSLLVEVRAVDSFPSEPLSSSASIKINLVSPSKFPKIRAAKQEFSFLENVSNAVVTTLESDPASPQDHKFHRFQYFIGGGNLGSAFVVDRRSGQLRISSQGLDYETAQQYELWVEVSDEEAPEFRAAIPIYVSVRDVNDNSPVFERKHYNVSIPEEEYGPKFVTTVVAVDKDSGVNGAVRYYLHSESAKKYAKIFEVKPETGEIYSKTKLDREEHSAYVLKIEAVDLGDPPRSGTATVTVHVEDINDNPMKFTRLFSVNVTENSPLDTFVIQVTSVDKDVGENANCSYSFTDKSGKFKIDPYSGNVTVSGSLDRELQDEYLLKVSAKDGSWRAETLLTITIEDVNDMAPEFESTSSYNFNIPESEQSVSFVGQVSAIDRDKRGPNSLVTYSLKHQSDLFSVDPVSGEIFTKKAIKYKHPSKRFSPENEHGLVITAVDSGKPPMSSEVMVVINVVNVNNHPSKFVKKGYFSPILFDMPVGSRIIQLHATDVNDFGLNAEVEYLKIGGNGSEIVDIDKHTGWVVLAEDVSTYLSKTFVIHARAIDKGIPPLYDDVTVTLSITGPNNHAPIFSSLSYRVIVPENEALGSVIVTMNASDKDLGPNGHILYDISRGNEQEKFEINPTTGAVSIHKDLDYDTKMEYVLKITATDLGYKPLSSDAELIVILTDINDNPPYFEEKVYDARVKENAPLRSKVFTLSAKDKDSLKNGVIRYAIVGGSGKHAFSVDPVTGIIISTQIFDYEDTNEYVLDIMATNPDSNMHGTCKVVVSVIGVNEYVPRFVQPVFHFSVSESASVGTYVGSLQATDQDSGEDGVVYYILVGSSNDRGFLVNTITGELTVSRRLDRESQSRVVLSALAKNKGSIRGNDTDEAQIVISVQDGNDPPVFEKEQYRVDVREDIPVGSSVTSVVAVDIDVRPANNRFTYEILSEGYNKTFRIDGITGVIYTMEPLDRETVSSYNLIVGAIDTGTPPAIGKSTVTVTLLDINDNAPTLKNSSLVGEILENEPANTKVMTLQALDADMPPNGGPFTFNLVGGSDASKFKVDSETGNVYATTSFDRETTPEFTITVEISDNGKPALKRKQDVKIRVTDANDSPSQARNAQVLIFIRRSSTGTKTTHVEKVASVKPIDADIVGDYSCRLQSGGDVFTIQKQCDLLVQKFPSTKRQSITVVSDDGKHAEVVSTMQTEFFFVEDLTVKNSVIIRANGIEPSQFLAKFYLRFMSWLTSVFQSNTIVYSLMPSKNDGTNIVLAVSTSENQYVSISEVVRGLNSRKGEIERLFGTSVVINYSPCSKDSVCQNGGTCTHTLSMSPEQNIAVDSSHLILSSPKLVMDLSCECSAEFTGVNCQHRKEPCSPNPCQDGGVCIRQGYDFSCVCPPYKQGKRCEAEKSNVCKVNPCLNGGTCNENQNSDFYFCTCRPGFQGDTCQTLNNVCKPNPCQNGGECSSPIGGISTYPKCKCRAHYFGRYCEKSAFGFGPESFMTFPPLDPNTNDISITFSTNKRNALLAYDFGEQTGGRSDFIALQLIAGKPVLSYGGTRTEISNIPVSKFVADGQWYRIIATRNSRVVSLYVSLCQQGGEVCEECKLENPSCYASGHGTSGTLNFKSQPLLIGGVKDIESVLERPGQIQTDDFVGCIHSIGVNGRFLNMSMPLESRGISEECQRSENVCSGSKCGGGQCIDLWDTNACNCNGIIASNCQEAFLPFSFSTGSYVEYKLGEKYKRSQILPHQQSATRARKLREIASTKSVSLSFRTIQTDGVLFYSGSEQDYTLVELDQGGLQLSSRLGSNRPIKMKTPGTFVSDGTWHTFKLVSQNRGLQLLLDGQPMGEELDVASTHDFLDPYLTVLVLGGTLDNTPTNSIHNGFTGCMTNFTINNENQPMNGSGGVFDYIVTHGKLTRGCNSAIAGAATAPDPLSIGVTLVIVFFVFLLVGILGSVVVFRMRKREKNPLPNSKVAAKPSTGVQNPGDVVRSHLLDEESEALRNFVRNSKKMVANNTCYQKPDIIERTASTQMHSNNSPPHSSFLTSSGHEISMEPEIPDLPEHYDLENASSIAPSDIDIVYHYKGFRDNLGGRKSSPFRHNHHFSGNNRPSHHSGIRQSPISNVLKSTPLARLSPSSELSQQITPRILTLQDISGKPLQSALLATTQKDAMSQSERSLNISRSSSRSSIVNASSSHGTKKKRKKCGGESSNGGMNIGLTAEEIERLNNSRHKNNSSLISTLDDLSSESEDQRKNNLSNLLERKSDHHHLHRRRQQQRSRDTSSEEDESGNDSFSCSEFDYDNDKGVGSSGFHHHHHHPRMYTGGNNVEDGEGSFHGSLSTLVASDDDLAYINNTYAKSKSGHHPPGGGGGAGGPSSMRWDYLLNWGPNFDNLSGVFNDIAQLPDVTPPSAGGGSNNNLPPPSINNFGNSGPISSRNGSRRPSEEYI</sequence>
<dbReference type="GO" id="GO:0030855">
    <property type="term" value="P:epithelial cell differentiation"/>
    <property type="evidence" value="ECO:0007669"/>
    <property type="project" value="UniProtKB-ARBA"/>
</dbReference>
<dbReference type="InterPro" id="IPR001791">
    <property type="entry name" value="Laminin_G"/>
</dbReference>
<keyword evidence="3 14" id="KW-0245">EGF-like domain</keyword>
<evidence type="ECO:0000256" key="7">
    <source>
        <dbReference type="ARBA" id="ARBA00022837"/>
    </source>
</evidence>
<keyword evidence="10 16" id="KW-0472">Membrane</keyword>
<dbReference type="GO" id="GO:0045296">
    <property type="term" value="F:cadherin binding"/>
    <property type="evidence" value="ECO:0007669"/>
    <property type="project" value="TreeGrafter"/>
</dbReference>
<evidence type="ECO:0000256" key="3">
    <source>
        <dbReference type="ARBA" id="ARBA00022536"/>
    </source>
</evidence>
<name>A0A226DJP7_FOLCA</name>
<dbReference type="SUPFAM" id="SSF49899">
    <property type="entry name" value="Concanavalin A-like lectins/glucanases"/>
    <property type="match status" value="2"/>
</dbReference>
<feature type="compositionally biased region" description="Polar residues" evidence="15">
    <location>
        <begin position="3217"/>
        <end position="3227"/>
    </location>
</feature>
<dbReference type="InterPro" id="IPR013320">
    <property type="entry name" value="ConA-like_dom_sf"/>
</dbReference>
<dbReference type="Gene3D" id="2.60.120.200">
    <property type="match status" value="2"/>
</dbReference>
<dbReference type="GO" id="GO:0005509">
    <property type="term" value="F:calcium ion binding"/>
    <property type="evidence" value="ECO:0007669"/>
    <property type="project" value="UniProtKB-UniRule"/>
</dbReference>
<dbReference type="PROSITE" id="PS01186">
    <property type="entry name" value="EGF_2"/>
    <property type="match status" value="1"/>
</dbReference>
<dbReference type="PRINTS" id="PR00205">
    <property type="entry name" value="CADHERIN"/>
</dbReference>
<dbReference type="GO" id="GO:0048513">
    <property type="term" value="P:animal organ development"/>
    <property type="evidence" value="ECO:0007669"/>
    <property type="project" value="UniProtKB-ARBA"/>
</dbReference>
<dbReference type="FunFam" id="2.60.40.60:FF:000116">
    <property type="entry name" value="Dachsous cadherin-related 2"/>
    <property type="match status" value="2"/>
</dbReference>
<dbReference type="Pfam" id="PF00008">
    <property type="entry name" value="EGF"/>
    <property type="match status" value="1"/>
</dbReference>
<feature type="domain" description="EGF-like" evidence="18">
    <location>
        <begin position="2200"/>
        <end position="2238"/>
    </location>
</feature>
<dbReference type="GO" id="GO:0016342">
    <property type="term" value="C:catenin complex"/>
    <property type="evidence" value="ECO:0007669"/>
    <property type="project" value="TreeGrafter"/>
</dbReference>
<keyword evidence="6" id="KW-0677">Repeat</keyword>
<feature type="domain" description="Cadherin" evidence="19">
    <location>
        <begin position="119"/>
        <end position="223"/>
    </location>
</feature>
<keyword evidence="11 14" id="KW-1015">Disulfide bond</keyword>
<comment type="caution">
    <text evidence="14">Lacks conserved residue(s) required for the propagation of feature annotation.</text>
</comment>
<dbReference type="InterPro" id="IPR020894">
    <property type="entry name" value="Cadherin_CS"/>
</dbReference>
<dbReference type="STRING" id="158441.A0A226DJP7"/>
<evidence type="ECO:0000256" key="12">
    <source>
        <dbReference type="ARBA" id="ARBA00023180"/>
    </source>
</evidence>
<feature type="domain" description="Cadherin" evidence="19">
    <location>
        <begin position="1700"/>
        <end position="1805"/>
    </location>
</feature>
<dbReference type="GO" id="GO:0016477">
    <property type="term" value="P:cell migration"/>
    <property type="evidence" value="ECO:0007669"/>
    <property type="project" value="TreeGrafter"/>
</dbReference>
<dbReference type="FunFam" id="2.60.40.60:FF:000035">
    <property type="entry name" value="Protocadherin Fat 3"/>
    <property type="match status" value="1"/>
</dbReference>
<feature type="domain" description="EGF-like" evidence="18">
    <location>
        <begin position="2161"/>
        <end position="2197"/>
    </location>
</feature>
<dbReference type="GO" id="GO:0008013">
    <property type="term" value="F:beta-catenin binding"/>
    <property type="evidence" value="ECO:0007669"/>
    <property type="project" value="TreeGrafter"/>
</dbReference>
<feature type="region of interest" description="Disordered" evidence="15">
    <location>
        <begin position="3049"/>
        <end position="3087"/>
    </location>
</feature>
<dbReference type="SMART" id="SM00112">
    <property type="entry name" value="CA"/>
    <property type="match status" value="18"/>
</dbReference>
<feature type="disulfide bond" evidence="14">
    <location>
        <begin position="2270"/>
        <end position="2279"/>
    </location>
</feature>
<dbReference type="EMBL" id="LNIX01000017">
    <property type="protein sequence ID" value="OXA45745.1"/>
    <property type="molecule type" value="Genomic_DNA"/>
</dbReference>
<dbReference type="InterPro" id="IPR000742">
    <property type="entry name" value="EGF"/>
</dbReference>
<evidence type="ECO:0000256" key="10">
    <source>
        <dbReference type="ARBA" id="ARBA00023136"/>
    </source>
</evidence>
<dbReference type="PANTHER" id="PTHR24027:SF422">
    <property type="entry name" value="CADHERIN DOMAIN-CONTAINING PROTEIN"/>
    <property type="match status" value="1"/>
</dbReference>
<dbReference type="Pfam" id="PF02210">
    <property type="entry name" value="Laminin_G_2"/>
    <property type="match status" value="1"/>
</dbReference>
<evidence type="ECO:0000313" key="21">
    <source>
        <dbReference type="Proteomes" id="UP000198287"/>
    </source>
</evidence>
<dbReference type="InterPro" id="IPR039808">
    <property type="entry name" value="Cadherin"/>
</dbReference>
<dbReference type="GO" id="GO:0044331">
    <property type="term" value="P:cell-cell adhesion mediated by cadherin"/>
    <property type="evidence" value="ECO:0007669"/>
    <property type="project" value="TreeGrafter"/>
</dbReference>
<evidence type="ECO:0000256" key="13">
    <source>
        <dbReference type="PROSITE-ProRule" id="PRU00043"/>
    </source>
</evidence>
<feature type="disulfide bond" evidence="14">
    <location>
        <begin position="2209"/>
        <end position="2226"/>
    </location>
</feature>
<feature type="region of interest" description="Disordered" evidence="15">
    <location>
        <begin position="2957"/>
        <end position="3006"/>
    </location>
</feature>
<feature type="domain" description="Cadherin" evidence="19">
    <location>
        <begin position="1490"/>
        <end position="1593"/>
    </location>
</feature>
<dbReference type="Gene3D" id="2.10.25.10">
    <property type="entry name" value="Laminin"/>
    <property type="match status" value="4"/>
</dbReference>
<evidence type="ECO:0000256" key="16">
    <source>
        <dbReference type="SAM" id="Phobius"/>
    </source>
</evidence>
<dbReference type="FunFam" id="2.60.40.60:FF:000118">
    <property type="entry name" value="protocadherin Fat 4"/>
    <property type="match status" value="1"/>
</dbReference>
<evidence type="ECO:0000256" key="6">
    <source>
        <dbReference type="ARBA" id="ARBA00022737"/>
    </source>
</evidence>
<dbReference type="FunFam" id="2.60.40.60:FF:000020">
    <property type="entry name" value="Dachsous cadherin-related 1b"/>
    <property type="match status" value="3"/>
</dbReference>
<keyword evidence="8" id="KW-0130">Cell adhesion</keyword>
<dbReference type="FunFam" id="2.60.40.60:FF:000039">
    <property type="entry name" value="FAT atypical cadherin 3"/>
    <property type="match status" value="1"/>
</dbReference>
<evidence type="ECO:0000256" key="14">
    <source>
        <dbReference type="PROSITE-ProRule" id="PRU00076"/>
    </source>
</evidence>
<dbReference type="Gene3D" id="2.60.40.60">
    <property type="entry name" value="Cadherins"/>
    <property type="match status" value="18"/>
</dbReference>
<feature type="domain" description="Cadherin" evidence="19">
    <location>
        <begin position="27"/>
        <end position="118"/>
    </location>
</feature>
<protein>
    <submittedName>
        <fullName evidence="20">Cadherin-related tumor suppressor</fullName>
    </submittedName>
</protein>
<keyword evidence="9 16" id="KW-1133">Transmembrane helix</keyword>
<evidence type="ECO:0000256" key="5">
    <source>
        <dbReference type="ARBA" id="ARBA00022729"/>
    </source>
</evidence>
<dbReference type="GO" id="GO:0016339">
    <property type="term" value="P:calcium-dependent cell-cell adhesion via plasma membrane cell adhesion molecules"/>
    <property type="evidence" value="ECO:0007669"/>
    <property type="project" value="TreeGrafter"/>
</dbReference>
<dbReference type="GO" id="GO:0034332">
    <property type="term" value="P:adherens junction organization"/>
    <property type="evidence" value="ECO:0007669"/>
    <property type="project" value="TreeGrafter"/>
</dbReference>
<dbReference type="PROSITE" id="PS00022">
    <property type="entry name" value="EGF_1"/>
    <property type="match status" value="4"/>
</dbReference>
<evidence type="ECO:0000256" key="9">
    <source>
        <dbReference type="ARBA" id="ARBA00022989"/>
    </source>
</evidence>
<dbReference type="CDD" id="cd11304">
    <property type="entry name" value="Cadherin_repeat"/>
    <property type="match status" value="18"/>
</dbReference>
<keyword evidence="12" id="KW-0325">Glycoprotein</keyword>
<dbReference type="GO" id="GO:0035332">
    <property type="term" value="P:positive regulation of hippo signaling"/>
    <property type="evidence" value="ECO:0007669"/>
    <property type="project" value="UniProtKB-ARBA"/>
</dbReference>
<feature type="compositionally biased region" description="Basic residues" evidence="15">
    <location>
        <begin position="3056"/>
        <end position="3067"/>
    </location>
</feature>
<keyword evidence="2" id="KW-1003">Cell membrane</keyword>
<feature type="region of interest" description="Disordered" evidence="15">
    <location>
        <begin position="2883"/>
        <end position="2910"/>
    </location>
</feature>
<dbReference type="SMART" id="SM00282">
    <property type="entry name" value="LamG"/>
    <property type="match status" value="2"/>
</dbReference>
<feature type="domain" description="Cadherin" evidence="19">
    <location>
        <begin position="1385"/>
        <end position="1489"/>
    </location>
</feature>
<dbReference type="GO" id="GO:0007424">
    <property type="term" value="P:open tracheal system development"/>
    <property type="evidence" value="ECO:0007669"/>
    <property type="project" value="UniProtKB-ARBA"/>
</dbReference>
<dbReference type="GO" id="GO:0007156">
    <property type="term" value="P:homophilic cell adhesion via plasma membrane adhesion molecules"/>
    <property type="evidence" value="ECO:0007669"/>
    <property type="project" value="InterPro"/>
</dbReference>
<evidence type="ECO:0000259" key="17">
    <source>
        <dbReference type="PROSITE" id="PS50025"/>
    </source>
</evidence>
<dbReference type="CDD" id="cd00054">
    <property type="entry name" value="EGF_CA"/>
    <property type="match status" value="2"/>
</dbReference>
<dbReference type="InterPro" id="IPR002126">
    <property type="entry name" value="Cadherin-like_dom"/>
</dbReference>
<feature type="domain" description="EGF-like" evidence="18">
    <location>
        <begin position="2240"/>
        <end position="2280"/>
    </location>
</feature>
<feature type="compositionally biased region" description="Low complexity" evidence="15">
    <location>
        <begin position="2963"/>
        <end position="2986"/>
    </location>
</feature>
<dbReference type="SUPFAM" id="SSF57196">
    <property type="entry name" value="EGF/Laminin"/>
    <property type="match status" value="2"/>
</dbReference>
<keyword evidence="7 13" id="KW-0106">Calcium</keyword>
<dbReference type="SMART" id="SM00181">
    <property type="entry name" value="EGF"/>
    <property type="match status" value="4"/>
</dbReference>
<feature type="domain" description="Cadherin" evidence="19">
    <location>
        <begin position="644"/>
        <end position="748"/>
    </location>
</feature>
<evidence type="ECO:0000256" key="1">
    <source>
        <dbReference type="ARBA" id="ARBA00004251"/>
    </source>
</evidence>
<gene>
    <name evidence="20" type="ORF">Fcan01_19731</name>
</gene>
<feature type="domain" description="Laminin G" evidence="17">
    <location>
        <begin position="2533"/>
        <end position="2711"/>
    </location>
</feature>
<feature type="domain" description="Cadherin" evidence="19">
    <location>
        <begin position="1806"/>
        <end position="1910"/>
    </location>
</feature>
<dbReference type="PROSITE" id="PS50025">
    <property type="entry name" value="LAM_G_DOMAIN"/>
    <property type="match status" value="2"/>
</dbReference>
<comment type="caution">
    <text evidence="20">The sequence shown here is derived from an EMBL/GenBank/DDBJ whole genome shotgun (WGS) entry which is preliminary data.</text>
</comment>
<feature type="disulfide bond" evidence="14">
    <location>
        <begin position="2228"/>
        <end position="2237"/>
    </location>
</feature>
<organism evidence="20 21">
    <name type="scientific">Folsomia candida</name>
    <name type="common">Springtail</name>
    <dbReference type="NCBI Taxonomy" id="158441"/>
    <lineage>
        <taxon>Eukaryota</taxon>
        <taxon>Metazoa</taxon>
        <taxon>Ecdysozoa</taxon>
        <taxon>Arthropoda</taxon>
        <taxon>Hexapoda</taxon>
        <taxon>Collembola</taxon>
        <taxon>Entomobryomorpha</taxon>
        <taxon>Isotomoidea</taxon>
        <taxon>Isotomidae</taxon>
        <taxon>Proisotominae</taxon>
        <taxon>Folsomia</taxon>
    </lineage>
</organism>
<keyword evidence="5" id="KW-0732">Signal</keyword>
<evidence type="ECO:0000256" key="2">
    <source>
        <dbReference type="ARBA" id="ARBA00022475"/>
    </source>
</evidence>
<feature type="domain" description="Cadherin" evidence="19">
    <location>
        <begin position="1067"/>
        <end position="1166"/>
    </location>
</feature>
<evidence type="ECO:0000256" key="11">
    <source>
        <dbReference type="ARBA" id="ARBA00023157"/>
    </source>
</evidence>
<feature type="disulfide bond" evidence="14">
    <location>
        <begin position="2187"/>
        <end position="2196"/>
    </location>
</feature>
<dbReference type="CDD" id="cd00053">
    <property type="entry name" value="EGF"/>
    <property type="match status" value="1"/>
</dbReference>
<dbReference type="FunFam" id="2.60.40.60:FF:000037">
    <property type="entry name" value="FAT atypical cadherin 1"/>
    <property type="match status" value="1"/>
</dbReference>
<evidence type="ECO:0000256" key="8">
    <source>
        <dbReference type="ARBA" id="ARBA00022889"/>
    </source>
</evidence>
<keyword evidence="21" id="KW-1185">Reference proteome</keyword>
<reference evidence="20 21" key="1">
    <citation type="submission" date="2015-12" db="EMBL/GenBank/DDBJ databases">
        <title>The genome of Folsomia candida.</title>
        <authorList>
            <person name="Faddeeva A."/>
            <person name="Derks M.F."/>
            <person name="Anvar Y."/>
            <person name="Smit S."/>
            <person name="Van Straalen N."/>
            <person name="Roelofs D."/>
        </authorList>
    </citation>
    <scope>NUCLEOTIDE SEQUENCE [LARGE SCALE GENOMIC DNA]</scope>
    <source>
        <strain evidence="20 21">VU population</strain>
        <tissue evidence="20">Whole body</tissue>
    </source>
</reference>
<keyword evidence="4 16" id="KW-0812">Transmembrane</keyword>
<feature type="region of interest" description="Disordered" evidence="15">
    <location>
        <begin position="3197"/>
        <end position="3237"/>
    </location>
</feature>
<dbReference type="OrthoDB" id="6252479at2759"/>
<dbReference type="FunFam" id="2.60.40.60:FF:000013">
    <property type="entry name" value="Cadherin EGF LAG seven-pass G-type receptor"/>
    <property type="match status" value="2"/>
</dbReference>
<dbReference type="GO" id="GO:0007163">
    <property type="term" value="P:establishment or maintenance of cell polarity"/>
    <property type="evidence" value="ECO:0007669"/>
    <property type="project" value="UniProtKB-ARBA"/>
</dbReference>
<evidence type="ECO:0000259" key="18">
    <source>
        <dbReference type="PROSITE" id="PS50026"/>
    </source>
</evidence>
<feature type="domain" description="Cadherin" evidence="19">
    <location>
        <begin position="1168"/>
        <end position="1288"/>
    </location>
</feature>
<dbReference type="GO" id="GO:0090251">
    <property type="term" value="P:protein localization involved in establishment of planar polarity"/>
    <property type="evidence" value="ECO:0007669"/>
    <property type="project" value="UniProtKB-ARBA"/>
</dbReference>
<feature type="domain" description="Cadherin" evidence="19">
    <location>
        <begin position="431"/>
        <end position="537"/>
    </location>
</feature>
<feature type="domain" description="Cadherin" evidence="19">
    <location>
        <begin position="749"/>
        <end position="959"/>
    </location>
</feature>
<dbReference type="GO" id="GO:0005912">
    <property type="term" value="C:adherens junction"/>
    <property type="evidence" value="ECO:0007669"/>
    <property type="project" value="TreeGrafter"/>
</dbReference>
<feature type="domain" description="Cadherin" evidence="19">
    <location>
        <begin position="224"/>
        <end position="328"/>
    </location>
</feature>
<dbReference type="CDD" id="cd00110">
    <property type="entry name" value="LamG"/>
    <property type="match status" value="2"/>
</dbReference>
<dbReference type="FunFam" id="2.60.40.60:FF:000106">
    <property type="entry name" value="FAT atypical cadherin 4"/>
    <property type="match status" value="1"/>
</dbReference>
<proteinExistence type="predicted"/>
<dbReference type="InterPro" id="IPR015919">
    <property type="entry name" value="Cadherin-like_sf"/>
</dbReference>
<comment type="subcellular location">
    <subcellularLocation>
        <location evidence="1">Cell membrane</location>
        <topology evidence="1">Single-pass type I membrane protein</topology>
    </subcellularLocation>
</comment>
<dbReference type="PROSITE" id="PS00232">
    <property type="entry name" value="CADHERIN_1"/>
    <property type="match status" value="6"/>
</dbReference>
<feature type="domain" description="Cadherin" evidence="19">
    <location>
        <begin position="538"/>
        <end position="643"/>
    </location>
</feature>
<feature type="domain" description="Laminin G" evidence="17">
    <location>
        <begin position="2281"/>
        <end position="2484"/>
    </location>
</feature>
<dbReference type="FunFam" id="2.60.40.60:FF:000101">
    <property type="entry name" value="FAT atypical cadherin 4"/>
    <property type="match status" value="1"/>
</dbReference>
<dbReference type="GO" id="GO:0000902">
    <property type="term" value="P:cell morphogenesis"/>
    <property type="evidence" value="ECO:0007669"/>
    <property type="project" value="TreeGrafter"/>
</dbReference>
<dbReference type="Proteomes" id="UP000198287">
    <property type="component" value="Unassembled WGS sequence"/>
</dbReference>
<dbReference type="Pfam" id="PF00054">
    <property type="entry name" value="Laminin_G_1"/>
    <property type="match status" value="1"/>
</dbReference>
<evidence type="ECO:0000256" key="4">
    <source>
        <dbReference type="ARBA" id="ARBA00022692"/>
    </source>
</evidence>
<dbReference type="GO" id="GO:0016327">
    <property type="term" value="C:apicolateral plasma membrane"/>
    <property type="evidence" value="ECO:0007669"/>
    <property type="project" value="UniProtKB-ARBA"/>
</dbReference>
<dbReference type="GO" id="GO:0048589">
    <property type="term" value="P:developmental growth"/>
    <property type="evidence" value="ECO:0007669"/>
    <property type="project" value="UniProtKB-ARBA"/>
</dbReference>
<feature type="domain" description="Cadherin" evidence="19">
    <location>
        <begin position="1594"/>
        <end position="1699"/>
    </location>
</feature>
<feature type="region of interest" description="Disordered" evidence="15">
    <location>
        <begin position="3100"/>
        <end position="3123"/>
    </location>
</feature>
<feature type="domain" description="Cadherin" evidence="19">
    <location>
        <begin position="1290"/>
        <end position="1384"/>
    </location>
</feature>
<accession>A0A226DJP7</accession>
<feature type="transmembrane region" description="Helical" evidence="16">
    <location>
        <begin position="2725"/>
        <end position="2750"/>
    </location>
</feature>
<dbReference type="GO" id="GO:0007043">
    <property type="term" value="P:cell-cell junction assembly"/>
    <property type="evidence" value="ECO:0007669"/>
    <property type="project" value="TreeGrafter"/>
</dbReference>
<dbReference type="SUPFAM" id="SSF49313">
    <property type="entry name" value="Cadherin-like"/>
    <property type="match status" value="18"/>
</dbReference>
<dbReference type="PROSITE" id="PS50268">
    <property type="entry name" value="CADHERIN_2"/>
    <property type="match status" value="17"/>
</dbReference>
<evidence type="ECO:0000259" key="19">
    <source>
        <dbReference type="PROSITE" id="PS50268"/>
    </source>
</evidence>
<dbReference type="PANTHER" id="PTHR24027">
    <property type="entry name" value="CADHERIN-23"/>
    <property type="match status" value="1"/>
</dbReference>
<evidence type="ECO:0000313" key="20">
    <source>
        <dbReference type="EMBL" id="OXA45745.1"/>
    </source>
</evidence>
<dbReference type="Pfam" id="PF00028">
    <property type="entry name" value="Cadherin"/>
    <property type="match status" value="18"/>
</dbReference>
<dbReference type="FunFam" id="2.60.40.60:FF:000033">
    <property type="entry name" value="FAT atypical cadherin 1"/>
    <property type="match status" value="2"/>
</dbReference>
<feature type="domain" description="Cadherin" evidence="19">
    <location>
        <begin position="328"/>
        <end position="430"/>
    </location>
</feature>
<feature type="domain" description="Cadherin" evidence="19">
    <location>
        <begin position="960"/>
        <end position="1067"/>
    </location>
</feature>
<evidence type="ECO:0000256" key="15">
    <source>
        <dbReference type="SAM" id="MobiDB-lite"/>
    </source>
</evidence>
<dbReference type="PROSITE" id="PS50026">
    <property type="entry name" value="EGF_3"/>
    <property type="match status" value="3"/>
</dbReference>
<dbReference type="OMA" id="SHETNIN"/>
<dbReference type="FunFam" id="2.60.40.60:FF:000032">
    <property type="entry name" value="FAT atypical cadherin 1"/>
    <property type="match status" value="1"/>
</dbReference>